<gene>
    <name evidence="2" type="ordered locus">Solca_3838</name>
</gene>
<dbReference type="HOGENOM" id="CLU_1282506_0_0_10"/>
<dbReference type="Pfam" id="PF14026">
    <property type="entry name" value="SCO4226-like"/>
    <property type="match status" value="2"/>
</dbReference>
<protein>
    <recommendedName>
        <fullName evidence="4">DUF4242 domain-containing protein</fullName>
    </recommendedName>
</protein>
<evidence type="ECO:0000313" key="3">
    <source>
        <dbReference type="Proteomes" id="UP000007590"/>
    </source>
</evidence>
<dbReference type="EMBL" id="CP003349">
    <property type="protein sequence ID" value="AFD08836.1"/>
    <property type="molecule type" value="Genomic_DNA"/>
</dbReference>
<dbReference type="eggNOG" id="COG2207">
    <property type="taxonomic scope" value="Bacteria"/>
</dbReference>
<evidence type="ECO:0000313" key="2">
    <source>
        <dbReference type="EMBL" id="AFD08836.1"/>
    </source>
</evidence>
<dbReference type="InterPro" id="IPR042557">
    <property type="entry name" value="SCO4226"/>
</dbReference>
<evidence type="ECO:0008006" key="4">
    <source>
        <dbReference type="Google" id="ProtNLM"/>
    </source>
</evidence>
<dbReference type="KEGG" id="scn:Solca_3838"/>
<dbReference type="RefSeq" id="WP_014682059.1">
    <property type="nucleotide sequence ID" value="NC_017770.1"/>
</dbReference>
<organism evidence="2 3">
    <name type="scientific">Solitalea canadensis (strain ATCC 29591 / DSM 3403 / JCM 21819 / LMG 8368 / NBRC 15130 / NCIMB 12057 / USAM 9D)</name>
    <name type="common">Flexibacter canadensis</name>
    <dbReference type="NCBI Taxonomy" id="929556"/>
    <lineage>
        <taxon>Bacteria</taxon>
        <taxon>Pseudomonadati</taxon>
        <taxon>Bacteroidota</taxon>
        <taxon>Sphingobacteriia</taxon>
        <taxon>Sphingobacteriales</taxon>
        <taxon>Sphingobacteriaceae</taxon>
        <taxon>Solitalea</taxon>
    </lineage>
</organism>
<dbReference type="STRING" id="929556.Solca_3838"/>
<accession>H8KL19</accession>
<name>H8KL19_SOLCM</name>
<reference evidence="2" key="1">
    <citation type="submission" date="2012-02" db="EMBL/GenBank/DDBJ databases">
        <title>The complete genome of Solitalea canadensis DSM 3403.</title>
        <authorList>
            <consortium name="US DOE Joint Genome Institute (JGI-PGF)"/>
            <person name="Lucas S."/>
            <person name="Copeland A."/>
            <person name="Lapidus A."/>
            <person name="Glavina del Rio T."/>
            <person name="Dalin E."/>
            <person name="Tice H."/>
            <person name="Bruce D."/>
            <person name="Goodwin L."/>
            <person name="Pitluck S."/>
            <person name="Peters L."/>
            <person name="Ovchinnikova G."/>
            <person name="Lu M."/>
            <person name="Kyrpides N."/>
            <person name="Mavromatis K."/>
            <person name="Ivanova N."/>
            <person name="Brettin T."/>
            <person name="Detter J.C."/>
            <person name="Han C."/>
            <person name="Larimer F."/>
            <person name="Land M."/>
            <person name="Hauser L."/>
            <person name="Markowitz V."/>
            <person name="Cheng J.-F."/>
            <person name="Hugenholtz P."/>
            <person name="Woyke T."/>
            <person name="Wu D."/>
            <person name="Spring S."/>
            <person name="Schroeder M."/>
            <person name="Kopitz M."/>
            <person name="Brambilla E."/>
            <person name="Klenk H.-P."/>
            <person name="Eisen J.A."/>
        </authorList>
    </citation>
    <scope>NUCLEOTIDE SEQUENCE</scope>
    <source>
        <strain evidence="2">DSM 3403</strain>
    </source>
</reference>
<dbReference type="Proteomes" id="UP000007590">
    <property type="component" value="Chromosome"/>
</dbReference>
<dbReference type="InterPro" id="IPR025336">
    <property type="entry name" value="SCO4226-like"/>
</dbReference>
<keyword evidence="1" id="KW-0732">Signal</keyword>
<feature type="chain" id="PRO_5003613140" description="DUF4242 domain-containing protein" evidence="1">
    <location>
        <begin position="18"/>
        <end position="215"/>
    </location>
</feature>
<dbReference type="PROSITE" id="PS51257">
    <property type="entry name" value="PROKAR_LIPOPROTEIN"/>
    <property type="match status" value="1"/>
</dbReference>
<feature type="signal peptide" evidence="1">
    <location>
        <begin position="1"/>
        <end position="17"/>
    </location>
</feature>
<keyword evidence="3" id="KW-1185">Reference proteome</keyword>
<proteinExistence type="predicted"/>
<evidence type="ECO:0000256" key="1">
    <source>
        <dbReference type="SAM" id="SignalP"/>
    </source>
</evidence>
<dbReference type="AlphaFoldDB" id="H8KL19"/>
<dbReference type="eggNOG" id="COG2114">
    <property type="taxonomic scope" value="Bacteria"/>
</dbReference>
<sequence>MKSFISLLQVIGLFFIAACSTNGKNLNTAKEPATVSDSVKTHYYIDVHNLEPGKVSLADVEGAHKKDLATQGKYDVNFIKFWVDEQQGKVYCLSKANDEESITKTHKEAHGLLPSAIYEVTEGQASAMLGKKQLFIDVHELGPGKVTAKDVAEAHAKDLAVESKYGVNFINYWVDEKNGVVFCLSEAADSTAILKTHKAAHGLLPAYIIKVKQGE</sequence>
<dbReference type="Gene3D" id="3.30.70.3090">
    <property type="entry name" value="ORF SCO4226, nickel-binding ferredoxin-like monomer"/>
    <property type="match status" value="2"/>
</dbReference>